<dbReference type="EMBL" id="CM051401">
    <property type="protein sequence ID" value="KAJ4712904.1"/>
    <property type="molecule type" value="Genomic_DNA"/>
</dbReference>
<accession>A0ACC1XQD7</accession>
<reference evidence="1 2" key="1">
    <citation type="journal article" date="2023" name="Science">
        <title>Complex scaffold remodeling in plant triterpene biosynthesis.</title>
        <authorList>
            <person name="De La Pena R."/>
            <person name="Hodgson H."/>
            <person name="Liu J.C."/>
            <person name="Stephenson M.J."/>
            <person name="Martin A.C."/>
            <person name="Owen C."/>
            <person name="Harkess A."/>
            <person name="Leebens-Mack J."/>
            <person name="Jimenez L.E."/>
            <person name="Osbourn A."/>
            <person name="Sattely E.S."/>
        </authorList>
    </citation>
    <scope>NUCLEOTIDE SEQUENCE [LARGE SCALE GENOMIC DNA]</scope>
    <source>
        <strain evidence="2">cv. JPN11</strain>
        <tissue evidence="1">Leaf</tissue>
    </source>
</reference>
<name>A0ACC1XQD7_MELAZ</name>
<proteinExistence type="predicted"/>
<protein>
    <submittedName>
        <fullName evidence="1">Uncharacterized protein</fullName>
    </submittedName>
</protein>
<evidence type="ECO:0000313" key="2">
    <source>
        <dbReference type="Proteomes" id="UP001164539"/>
    </source>
</evidence>
<keyword evidence="2" id="KW-1185">Reference proteome</keyword>
<organism evidence="1 2">
    <name type="scientific">Melia azedarach</name>
    <name type="common">Chinaberry tree</name>
    <dbReference type="NCBI Taxonomy" id="155640"/>
    <lineage>
        <taxon>Eukaryota</taxon>
        <taxon>Viridiplantae</taxon>
        <taxon>Streptophyta</taxon>
        <taxon>Embryophyta</taxon>
        <taxon>Tracheophyta</taxon>
        <taxon>Spermatophyta</taxon>
        <taxon>Magnoliopsida</taxon>
        <taxon>eudicotyledons</taxon>
        <taxon>Gunneridae</taxon>
        <taxon>Pentapetalae</taxon>
        <taxon>rosids</taxon>
        <taxon>malvids</taxon>
        <taxon>Sapindales</taxon>
        <taxon>Meliaceae</taxon>
        <taxon>Melia</taxon>
    </lineage>
</organism>
<sequence length="101" mass="11241">MFDKYHDAMIRAVKMLGETYDENDPMALLRTSPGGVAGMSKTWWSAVVSDNLGLLIRLVVHVCASTIGQGQNGNYFLTLFVQKQNPDTGRECVCVCVEIWK</sequence>
<comment type="caution">
    <text evidence="1">The sequence shown here is derived from an EMBL/GenBank/DDBJ whole genome shotgun (WGS) entry which is preliminary data.</text>
</comment>
<dbReference type="Proteomes" id="UP001164539">
    <property type="component" value="Chromosome 8"/>
</dbReference>
<evidence type="ECO:0000313" key="1">
    <source>
        <dbReference type="EMBL" id="KAJ4712904.1"/>
    </source>
</evidence>
<gene>
    <name evidence="1" type="ORF">OWV82_015068</name>
</gene>